<dbReference type="RefSeq" id="WP_191617719.1">
    <property type="nucleotide sequence ID" value="NZ_JACYFG010000036.1"/>
</dbReference>
<dbReference type="Proteomes" id="UP000622317">
    <property type="component" value="Unassembled WGS sequence"/>
</dbReference>
<accession>A0A927F8V1</accession>
<protein>
    <submittedName>
        <fullName evidence="2">Monovalent cation/H(+) antiporter subunit G</fullName>
    </submittedName>
</protein>
<dbReference type="EMBL" id="JACYFG010000036">
    <property type="protein sequence ID" value="MBD5780623.1"/>
    <property type="molecule type" value="Genomic_DNA"/>
</dbReference>
<proteinExistence type="predicted"/>
<evidence type="ECO:0000256" key="1">
    <source>
        <dbReference type="SAM" id="Phobius"/>
    </source>
</evidence>
<dbReference type="NCBIfam" id="NF009314">
    <property type="entry name" value="PRK12674.1-2"/>
    <property type="match status" value="1"/>
</dbReference>
<reference evidence="2" key="1">
    <citation type="submission" date="2020-09" db="EMBL/GenBank/DDBJ databases">
        <title>Pelagicoccus enzymogenes sp. nov. with an EPS production, isolated from marine sediment.</title>
        <authorList>
            <person name="Feng X."/>
        </authorList>
    </citation>
    <scope>NUCLEOTIDE SEQUENCE</scope>
    <source>
        <strain evidence="2">NFK12</strain>
    </source>
</reference>
<feature type="transmembrane region" description="Helical" evidence="1">
    <location>
        <begin position="6"/>
        <end position="30"/>
    </location>
</feature>
<sequence length="112" mass="11669">MDVSDIVGVVLIFIGLLGMLVGSIGLVRLPDFFARTHAASKVDTVGVIIAVIGVAVISGVTLDAGKVLLIAFFLMLTNPVAAHALGRAAWKSGLKPWSAEDQTPAERKEGSE</sequence>
<evidence type="ECO:0000313" key="3">
    <source>
        <dbReference type="Proteomes" id="UP000622317"/>
    </source>
</evidence>
<keyword evidence="1" id="KW-1133">Transmembrane helix</keyword>
<dbReference type="AlphaFoldDB" id="A0A927F8V1"/>
<organism evidence="2 3">
    <name type="scientific">Pelagicoccus enzymogenes</name>
    <dbReference type="NCBI Taxonomy" id="2773457"/>
    <lineage>
        <taxon>Bacteria</taxon>
        <taxon>Pseudomonadati</taxon>
        <taxon>Verrucomicrobiota</taxon>
        <taxon>Opitutia</taxon>
        <taxon>Puniceicoccales</taxon>
        <taxon>Pelagicoccaceae</taxon>
        <taxon>Pelagicoccus</taxon>
    </lineage>
</organism>
<dbReference type="GO" id="GO:0015385">
    <property type="term" value="F:sodium:proton antiporter activity"/>
    <property type="evidence" value="ECO:0007669"/>
    <property type="project" value="TreeGrafter"/>
</dbReference>
<dbReference type="Pfam" id="PF03334">
    <property type="entry name" value="PhaG_MnhG_YufB"/>
    <property type="match status" value="1"/>
</dbReference>
<comment type="caution">
    <text evidence="2">The sequence shown here is derived from an EMBL/GenBank/DDBJ whole genome shotgun (WGS) entry which is preliminary data.</text>
</comment>
<gene>
    <name evidence="2" type="ORF">IEN85_14065</name>
</gene>
<feature type="transmembrane region" description="Helical" evidence="1">
    <location>
        <begin position="67"/>
        <end position="86"/>
    </location>
</feature>
<dbReference type="InterPro" id="IPR005133">
    <property type="entry name" value="PhaG_MnhG_YufB"/>
</dbReference>
<name>A0A927F8V1_9BACT</name>
<dbReference type="NCBIfam" id="TIGR01300">
    <property type="entry name" value="CPA3_mnhG_phaG"/>
    <property type="match status" value="1"/>
</dbReference>
<keyword evidence="1" id="KW-0812">Transmembrane</keyword>
<evidence type="ECO:0000313" key="2">
    <source>
        <dbReference type="EMBL" id="MBD5780623.1"/>
    </source>
</evidence>
<feature type="transmembrane region" description="Helical" evidence="1">
    <location>
        <begin position="42"/>
        <end position="61"/>
    </location>
</feature>
<keyword evidence="1" id="KW-0472">Membrane</keyword>
<dbReference type="PANTHER" id="PTHR34703:SF1">
    <property type="entry name" value="ANTIPORTER SUBUNIT MNHG2-RELATED"/>
    <property type="match status" value="1"/>
</dbReference>
<keyword evidence="3" id="KW-1185">Reference proteome</keyword>
<dbReference type="PANTHER" id="PTHR34703">
    <property type="entry name" value="ANTIPORTER SUBUNIT MNHG2-RELATED"/>
    <property type="match status" value="1"/>
</dbReference>